<evidence type="ECO:0000313" key="2">
    <source>
        <dbReference type="Proteomes" id="UP000070501"/>
    </source>
</evidence>
<accession>A0A136IV65</accession>
<gene>
    <name evidence="1" type="ORF">Micbo1qcDRAFT_207018</name>
</gene>
<proteinExistence type="predicted"/>
<evidence type="ECO:0008006" key="3">
    <source>
        <dbReference type="Google" id="ProtNLM"/>
    </source>
</evidence>
<dbReference type="EMBL" id="KQ964257">
    <property type="protein sequence ID" value="KXJ88880.1"/>
    <property type="molecule type" value="Genomic_DNA"/>
</dbReference>
<reference evidence="2" key="1">
    <citation type="submission" date="2016-02" db="EMBL/GenBank/DDBJ databases">
        <title>Draft genome sequence of Microdochium bolleyi, a fungal endophyte of beachgrass.</title>
        <authorList>
            <consortium name="DOE Joint Genome Institute"/>
            <person name="David A.S."/>
            <person name="May G."/>
            <person name="Haridas S."/>
            <person name="Lim J."/>
            <person name="Wang M."/>
            <person name="Labutti K."/>
            <person name="Lipzen A."/>
            <person name="Barry K."/>
            <person name="Grigoriev I.V."/>
        </authorList>
    </citation>
    <scope>NUCLEOTIDE SEQUENCE [LARGE SCALE GENOMIC DNA]</scope>
    <source>
        <strain evidence="2">J235TASD1</strain>
    </source>
</reference>
<evidence type="ECO:0000313" key="1">
    <source>
        <dbReference type="EMBL" id="KXJ88880.1"/>
    </source>
</evidence>
<sequence>MAHVNQVASTDLKSYSQIVPLAFKDGKILHVHGFILDKATITSDATTPSFPDISVEAGQILVHYLYTSTLELPDFDGTVKRAEQGSDKQATAGALALLSTVLQLIVLSQELHLEDLAAALEPNLDTLHAVVQRLYPNGKTGAKKGPMQRFTESLLWSAGYNDVWAVAKAYVNSEKASEEESTPASFERLLLGALLKSEKDRLCDARSRSLHARRNAAKAQLALAAGSALSVVRYKLARVLRELDKLDKVWELPKGLQSEIIVSAEEPARTVVSRDE</sequence>
<organism evidence="1 2">
    <name type="scientific">Microdochium bolleyi</name>
    <dbReference type="NCBI Taxonomy" id="196109"/>
    <lineage>
        <taxon>Eukaryota</taxon>
        <taxon>Fungi</taxon>
        <taxon>Dikarya</taxon>
        <taxon>Ascomycota</taxon>
        <taxon>Pezizomycotina</taxon>
        <taxon>Sordariomycetes</taxon>
        <taxon>Xylariomycetidae</taxon>
        <taxon>Xylariales</taxon>
        <taxon>Microdochiaceae</taxon>
        <taxon>Microdochium</taxon>
    </lineage>
</organism>
<dbReference type="InParanoid" id="A0A136IV65"/>
<keyword evidence="2" id="KW-1185">Reference proteome</keyword>
<name>A0A136IV65_9PEZI</name>
<protein>
    <recommendedName>
        <fullName evidence="3">BTB domain-containing protein</fullName>
    </recommendedName>
</protein>
<dbReference type="Proteomes" id="UP000070501">
    <property type="component" value="Unassembled WGS sequence"/>
</dbReference>
<dbReference type="AlphaFoldDB" id="A0A136IV65"/>